<reference evidence="1 2" key="1">
    <citation type="journal article" date="2011" name="Genome Res.">
        <title>Phylogeny-wide analysis of social amoeba genomes highlights ancient origins for complex intercellular communication.</title>
        <authorList>
            <person name="Heidel A.J."/>
            <person name="Lawal H.M."/>
            <person name="Felder M."/>
            <person name="Schilde C."/>
            <person name="Helps N.R."/>
            <person name="Tunggal B."/>
            <person name="Rivero F."/>
            <person name="John U."/>
            <person name="Schleicher M."/>
            <person name="Eichinger L."/>
            <person name="Platzer M."/>
            <person name="Noegel A.A."/>
            <person name="Schaap P."/>
            <person name="Gloeckner G."/>
        </authorList>
    </citation>
    <scope>NUCLEOTIDE SEQUENCE [LARGE SCALE GENOMIC DNA]</scope>
    <source>
        <strain evidence="2">ATCC 26659 / Pp 5 / PN500</strain>
    </source>
</reference>
<organism evidence="1 2">
    <name type="scientific">Heterostelium pallidum (strain ATCC 26659 / Pp 5 / PN500)</name>
    <name type="common">Cellular slime mold</name>
    <name type="synonym">Polysphondylium pallidum</name>
    <dbReference type="NCBI Taxonomy" id="670386"/>
    <lineage>
        <taxon>Eukaryota</taxon>
        <taxon>Amoebozoa</taxon>
        <taxon>Evosea</taxon>
        <taxon>Eumycetozoa</taxon>
        <taxon>Dictyostelia</taxon>
        <taxon>Acytosteliales</taxon>
        <taxon>Acytosteliaceae</taxon>
        <taxon>Heterostelium</taxon>
    </lineage>
</organism>
<dbReference type="GeneID" id="31367711"/>
<name>D3BM36_HETP5</name>
<gene>
    <name evidence="1" type="ORF">PPL_12244</name>
</gene>
<dbReference type="RefSeq" id="XP_020429765.1">
    <property type="nucleotide sequence ID" value="XM_020582984.1"/>
</dbReference>
<evidence type="ECO:0000313" key="1">
    <source>
        <dbReference type="EMBL" id="EFA77637.1"/>
    </source>
</evidence>
<keyword evidence="2" id="KW-1185">Reference proteome</keyword>
<sequence>MNYEDHLDEDTPYAGDEMQAGSPLEFIKSQFAQRESRQHILSIFRNIIGFALVTSLFAKNGDKVSTVADLIKLFFGED</sequence>
<proteinExistence type="predicted"/>
<dbReference type="InParanoid" id="D3BM36"/>
<dbReference type="Proteomes" id="UP000001396">
    <property type="component" value="Unassembled WGS sequence"/>
</dbReference>
<dbReference type="EMBL" id="ADBJ01000042">
    <property type="protein sequence ID" value="EFA77637.1"/>
    <property type="molecule type" value="Genomic_DNA"/>
</dbReference>
<comment type="caution">
    <text evidence="1">The sequence shown here is derived from an EMBL/GenBank/DDBJ whole genome shotgun (WGS) entry which is preliminary data.</text>
</comment>
<dbReference type="AlphaFoldDB" id="D3BM36"/>
<protein>
    <submittedName>
        <fullName evidence="1">Uncharacterized protein</fullName>
    </submittedName>
</protein>
<evidence type="ECO:0000313" key="2">
    <source>
        <dbReference type="Proteomes" id="UP000001396"/>
    </source>
</evidence>
<accession>D3BM36</accession>